<feature type="domain" description="HTH CENPB-type" evidence="2">
    <location>
        <begin position="49"/>
        <end position="114"/>
    </location>
</feature>
<accession>A0A6A5VDJ8</accession>
<dbReference type="Pfam" id="PF03221">
    <property type="entry name" value="HTH_Tnp_Tc5"/>
    <property type="match status" value="1"/>
</dbReference>
<dbReference type="AlphaFoldDB" id="A0A6A5VDJ8"/>
<sequence length="114" mass="13359">MPAIDEAIAYIDSLALGEKFEYAKVAKMYGVDRTTLSRRHRRVQRPSVTKDSNQYTLSPHQEAELVRYIKELTKRRLPPTRSMIRNFMSKLATKDVSESWVTRFINRNKNKLIS</sequence>
<keyword evidence="1" id="KW-0238">DNA-binding</keyword>
<protein>
    <recommendedName>
        <fullName evidence="2">HTH CENPB-type domain-containing protein</fullName>
    </recommendedName>
</protein>
<gene>
    <name evidence="3" type="ORF">BU23DRAFT_634338</name>
</gene>
<dbReference type="InterPro" id="IPR006600">
    <property type="entry name" value="HTH_CenpB_DNA-bd_dom"/>
</dbReference>
<dbReference type="PROSITE" id="PS51253">
    <property type="entry name" value="HTH_CENPB"/>
    <property type="match status" value="1"/>
</dbReference>
<dbReference type="Proteomes" id="UP000800036">
    <property type="component" value="Unassembled WGS sequence"/>
</dbReference>
<dbReference type="OrthoDB" id="3942738at2759"/>
<evidence type="ECO:0000259" key="2">
    <source>
        <dbReference type="PROSITE" id="PS51253"/>
    </source>
</evidence>
<evidence type="ECO:0000313" key="3">
    <source>
        <dbReference type="EMBL" id="KAF1975234.1"/>
    </source>
</evidence>
<evidence type="ECO:0000313" key="4">
    <source>
        <dbReference type="Proteomes" id="UP000800036"/>
    </source>
</evidence>
<dbReference type="GO" id="GO:0003677">
    <property type="term" value="F:DNA binding"/>
    <property type="evidence" value="ECO:0007669"/>
    <property type="project" value="UniProtKB-KW"/>
</dbReference>
<dbReference type="EMBL" id="ML976671">
    <property type="protein sequence ID" value="KAF1975234.1"/>
    <property type="molecule type" value="Genomic_DNA"/>
</dbReference>
<keyword evidence="4" id="KW-1185">Reference proteome</keyword>
<evidence type="ECO:0000256" key="1">
    <source>
        <dbReference type="ARBA" id="ARBA00023125"/>
    </source>
</evidence>
<proteinExistence type="predicted"/>
<organism evidence="3 4">
    <name type="scientific">Bimuria novae-zelandiae CBS 107.79</name>
    <dbReference type="NCBI Taxonomy" id="1447943"/>
    <lineage>
        <taxon>Eukaryota</taxon>
        <taxon>Fungi</taxon>
        <taxon>Dikarya</taxon>
        <taxon>Ascomycota</taxon>
        <taxon>Pezizomycotina</taxon>
        <taxon>Dothideomycetes</taxon>
        <taxon>Pleosporomycetidae</taxon>
        <taxon>Pleosporales</taxon>
        <taxon>Massarineae</taxon>
        <taxon>Didymosphaeriaceae</taxon>
        <taxon>Bimuria</taxon>
    </lineage>
</organism>
<name>A0A6A5VDJ8_9PLEO</name>
<reference evidence="3" key="1">
    <citation type="journal article" date="2020" name="Stud. Mycol.">
        <title>101 Dothideomycetes genomes: a test case for predicting lifestyles and emergence of pathogens.</title>
        <authorList>
            <person name="Haridas S."/>
            <person name="Albert R."/>
            <person name="Binder M."/>
            <person name="Bloem J."/>
            <person name="Labutti K."/>
            <person name="Salamov A."/>
            <person name="Andreopoulos B."/>
            <person name="Baker S."/>
            <person name="Barry K."/>
            <person name="Bills G."/>
            <person name="Bluhm B."/>
            <person name="Cannon C."/>
            <person name="Castanera R."/>
            <person name="Culley D."/>
            <person name="Daum C."/>
            <person name="Ezra D."/>
            <person name="Gonzalez J."/>
            <person name="Henrissat B."/>
            <person name="Kuo A."/>
            <person name="Liang C."/>
            <person name="Lipzen A."/>
            <person name="Lutzoni F."/>
            <person name="Magnuson J."/>
            <person name="Mondo S."/>
            <person name="Nolan M."/>
            <person name="Ohm R."/>
            <person name="Pangilinan J."/>
            <person name="Park H.-J."/>
            <person name="Ramirez L."/>
            <person name="Alfaro M."/>
            <person name="Sun H."/>
            <person name="Tritt A."/>
            <person name="Yoshinaga Y."/>
            <person name="Zwiers L.-H."/>
            <person name="Turgeon B."/>
            <person name="Goodwin S."/>
            <person name="Spatafora J."/>
            <person name="Crous P."/>
            <person name="Grigoriev I."/>
        </authorList>
    </citation>
    <scope>NUCLEOTIDE SEQUENCE</scope>
    <source>
        <strain evidence="3">CBS 107.79</strain>
    </source>
</reference>